<dbReference type="CDD" id="cd00303">
    <property type="entry name" value="retropepsin_like"/>
    <property type="match status" value="1"/>
</dbReference>
<proteinExistence type="predicted"/>
<dbReference type="RefSeq" id="XP_015075305.1">
    <property type="nucleotide sequence ID" value="XM_015219819.1"/>
</dbReference>
<evidence type="ECO:0000313" key="2">
    <source>
        <dbReference type="Proteomes" id="UP000694930"/>
    </source>
</evidence>
<dbReference type="GeneID" id="107019277"/>
<name>A0ABM1GSM0_SOLPN</name>
<keyword evidence="2" id="KW-1185">Reference proteome</keyword>
<organism evidence="2 3">
    <name type="scientific">Solanum pennellii</name>
    <name type="common">Tomato</name>
    <name type="synonym">Lycopersicon pennellii</name>
    <dbReference type="NCBI Taxonomy" id="28526"/>
    <lineage>
        <taxon>Eukaryota</taxon>
        <taxon>Viridiplantae</taxon>
        <taxon>Streptophyta</taxon>
        <taxon>Embryophyta</taxon>
        <taxon>Tracheophyta</taxon>
        <taxon>Spermatophyta</taxon>
        <taxon>Magnoliopsida</taxon>
        <taxon>eudicotyledons</taxon>
        <taxon>Gunneridae</taxon>
        <taxon>Pentapetalae</taxon>
        <taxon>asterids</taxon>
        <taxon>lamiids</taxon>
        <taxon>Solanales</taxon>
        <taxon>Solanaceae</taxon>
        <taxon>Solanoideae</taxon>
        <taxon>Solaneae</taxon>
        <taxon>Solanum</taxon>
        <taxon>Solanum subgen. Lycopersicon</taxon>
    </lineage>
</organism>
<accession>A0ABM1GSM0</accession>
<evidence type="ECO:0000256" key="1">
    <source>
        <dbReference type="SAM" id="MobiDB-lite"/>
    </source>
</evidence>
<feature type="compositionally biased region" description="Polar residues" evidence="1">
    <location>
        <begin position="48"/>
        <end position="57"/>
    </location>
</feature>
<dbReference type="Pfam" id="PF08284">
    <property type="entry name" value="RVP_2"/>
    <property type="match status" value="1"/>
</dbReference>
<gene>
    <name evidence="3" type="primary">LOC107019277</name>
</gene>
<dbReference type="Proteomes" id="UP000694930">
    <property type="component" value="Chromosome 5"/>
</dbReference>
<reference evidence="3" key="2">
    <citation type="submission" date="2025-08" db="UniProtKB">
        <authorList>
            <consortium name="RefSeq"/>
        </authorList>
    </citation>
    <scope>IDENTIFICATION</scope>
</reference>
<protein>
    <submittedName>
        <fullName evidence="3">Uncharacterized protein LOC107019277</fullName>
    </submittedName>
</protein>
<feature type="region of interest" description="Disordered" evidence="1">
    <location>
        <begin position="43"/>
        <end position="78"/>
    </location>
</feature>
<sequence length="175" mass="19290">MAQGGSKPPACTKYGRNHPGVYREGSTGCFKCGHTRNFMRECPKNKQDSGNWGNRAQSSSVSPPDKDSPKETSSGAGKGTNRLYVLKHLQEHENLPYIVTGKIQVFDFTVYELLDPGASLCFVTPCAVMNFDIIPEQLSEPFFVSTPVGESILVERVYRDCPVSVNHKSTMVDLV</sequence>
<evidence type="ECO:0000313" key="3">
    <source>
        <dbReference type="RefSeq" id="XP_015075305.1"/>
    </source>
</evidence>
<feature type="region of interest" description="Disordered" evidence="1">
    <location>
        <begin position="1"/>
        <end position="27"/>
    </location>
</feature>
<reference evidence="2" key="1">
    <citation type="journal article" date="2014" name="Nat. Genet.">
        <title>The genome of the stress-tolerant wild tomato species Solanum pennellii.</title>
        <authorList>
            <person name="Bolger A."/>
            <person name="Scossa F."/>
            <person name="Bolger M.E."/>
            <person name="Lanz C."/>
            <person name="Maumus F."/>
            <person name="Tohge T."/>
            <person name="Quesneville H."/>
            <person name="Alseekh S."/>
            <person name="Sorensen I."/>
            <person name="Lichtenstein G."/>
            <person name="Fich E.A."/>
            <person name="Conte M."/>
            <person name="Keller H."/>
            <person name="Schneeberger K."/>
            <person name="Schwacke R."/>
            <person name="Ofner I."/>
            <person name="Vrebalov J."/>
            <person name="Xu Y."/>
            <person name="Osorio S."/>
            <person name="Aflitos S.A."/>
            <person name="Schijlen E."/>
            <person name="Jimenez-Gomez J.M."/>
            <person name="Ryngajllo M."/>
            <person name="Kimura S."/>
            <person name="Kumar R."/>
            <person name="Koenig D."/>
            <person name="Headland L.R."/>
            <person name="Maloof J.N."/>
            <person name="Sinha N."/>
            <person name="van Ham R.C."/>
            <person name="Lankhorst R.K."/>
            <person name="Mao L."/>
            <person name="Vogel A."/>
            <person name="Arsova B."/>
            <person name="Panstruga R."/>
            <person name="Fei Z."/>
            <person name="Rose J.K."/>
            <person name="Zamir D."/>
            <person name="Carrari F."/>
            <person name="Giovannoni J.J."/>
            <person name="Weigel D."/>
            <person name="Usadel B."/>
            <person name="Fernie A.R."/>
        </authorList>
    </citation>
    <scope>NUCLEOTIDE SEQUENCE [LARGE SCALE GENOMIC DNA]</scope>
    <source>
        <strain evidence="2">cv. LA0716</strain>
    </source>
</reference>